<accession>A0A0C2VYK6</accession>
<reference evidence="1 2" key="1">
    <citation type="submission" date="2015-01" db="EMBL/GenBank/DDBJ databases">
        <title>Genome sequencing of Jeotgalibacillus soli.</title>
        <authorList>
            <person name="Goh K.M."/>
            <person name="Chan K.-G."/>
            <person name="Yaakop A.S."/>
            <person name="Ee R."/>
            <person name="Gan H.M."/>
            <person name="Chan C.S."/>
        </authorList>
    </citation>
    <scope>NUCLEOTIDE SEQUENCE [LARGE SCALE GENOMIC DNA]</scope>
    <source>
        <strain evidence="1 2">P9</strain>
    </source>
</reference>
<dbReference type="GO" id="GO:0016791">
    <property type="term" value="F:phosphatase activity"/>
    <property type="evidence" value="ECO:0007669"/>
    <property type="project" value="TreeGrafter"/>
</dbReference>
<dbReference type="SUPFAM" id="SSF56784">
    <property type="entry name" value="HAD-like"/>
    <property type="match status" value="1"/>
</dbReference>
<proteinExistence type="predicted"/>
<dbReference type="InterPro" id="IPR036412">
    <property type="entry name" value="HAD-like_sf"/>
</dbReference>
<dbReference type="GO" id="GO:0000287">
    <property type="term" value="F:magnesium ion binding"/>
    <property type="evidence" value="ECO:0007669"/>
    <property type="project" value="TreeGrafter"/>
</dbReference>
<gene>
    <name evidence="1" type="ORF">KP78_09540</name>
</gene>
<dbReference type="STRING" id="889306.KP78_09540"/>
<name>A0A0C2VYK6_9BACL</name>
<evidence type="ECO:0000313" key="2">
    <source>
        <dbReference type="Proteomes" id="UP000031938"/>
    </source>
</evidence>
<dbReference type="Gene3D" id="3.30.1240.10">
    <property type="match status" value="1"/>
</dbReference>
<dbReference type="GO" id="GO:0005829">
    <property type="term" value="C:cytosol"/>
    <property type="evidence" value="ECO:0007669"/>
    <property type="project" value="TreeGrafter"/>
</dbReference>
<keyword evidence="2" id="KW-1185">Reference proteome</keyword>
<dbReference type="NCBIfam" id="TIGR01484">
    <property type="entry name" value="HAD-SF-IIB"/>
    <property type="match status" value="1"/>
</dbReference>
<dbReference type="Proteomes" id="UP000031938">
    <property type="component" value="Unassembled WGS sequence"/>
</dbReference>
<dbReference type="PROSITE" id="PS01229">
    <property type="entry name" value="COF_2"/>
    <property type="match status" value="1"/>
</dbReference>
<dbReference type="CDD" id="cd07516">
    <property type="entry name" value="HAD_Pase"/>
    <property type="match status" value="1"/>
</dbReference>
<dbReference type="EMBL" id="JXRP01000009">
    <property type="protein sequence ID" value="KIL49486.1"/>
    <property type="molecule type" value="Genomic_DNA"/>
</dbReference>
<dbReference type="PANTHER" id="PTHR10000">
    <property type="entry name" value="PHOSPHOSERINE PHOSPHATASE"/>
    <property type="match status" value="1"/>
</dbReference>
<dbReference type="AlphaFoldDB" id="A0A0C2VYK6"/>
<dbReference type="SFLD" id="SFLDG01140">
    <property type="entry name" value="C2.B:_Phosphomannomutase_and_P"/>
    <property type="match status" value="1"/>
</dbReference>
<dbReference type="InterPro" id="IPR023214">
    <property type="entry name" value="HAD_sf"/>
</dbReference>
<dbReference type="RefSeq" id="WP_041086694.1">
    <property type="nucleotide sequence ID" value="NZ_JXRP01000009.1"/>
</dbReference>
<dbReference type="InterPro" id="IPR000150">
    <property type="entry name" value="Cof"/>
</dbReference>
<organism evidence="1 2">
    <name type="scientific">Jeotgalibacillus soli</name>
    <dbReference type="NCBI Taxonomy" id="889306"/>
    <lineage>
        <taxon>Bacteria</taxon>
        <taxon>Bacillati</taxon>
        <taxon>Bacillota</taxon>
        <taxon>Bacilli</taxon>
        <taxon>Bacillales</taxon>
        <taxon>Caryophanaceae</taxon>
        <taxon>Jeotgalibacillus</taxon>
    </lineage>
</organism>
<dbReference type="PANTHER" id="PTHR10000:SF8">
    <property type="entry name" value="HAD SUPERFAMILY HYDROLASE-LIKE, TYPE 3"/>
    <property type="match status" value="1"/>
</dbReference>
<sequence>MTYKMIVLDLDDTLLRDDHTISQKTKQALMEAQDAGIKVVLASGRPTYGMRAVANELLLAEYGSYLLSFNGAKIINCQTNEEEFSSALSPETVHRLYEISKRENVGIHTYIGDAIVTETENPYSYIESDITGLPVEVVSSFNEAVKEPVAKVLMLKEPEQLIPVEKKLQEELKGKLSVMRSKPYFLEFTEEGVTKGESLNHLIQKLGIKQEEVIAVGDSYNDLTMIKFAGLGVAMGNAPEDIKAIADHITDTNMNDGVALVVENFILNSVKGV</sequence>
<dbReference type="SFLD" id="SFLDS00003">
    <property type="entry name" value="Haloacid_Dehalogenase"/>
    <property type="match status" value="1"/>
</dbReference>
<dbReference type="InterPro" id="IPR006379">
    <property type="entry name" value="HAD-SF_hydro_IIB"/>
</dbReference>
<dbReference type="Pfam" id="PF08282">
    <property type="entry name" value="Hydrolase_3"/>
    <property type="match status" value="1"/>
</dbReference>
<dbReference type="NCBIfam" id="TIGR00099">
    <property type="entry name" value="Cof-subfamily"/>
    <property type="match status" value="1"/>
</dbReference>
<protein>
    <submittedName>
        <fullName evidence="1">Haloacid dehalogenase</fullName>
    </submittedName>
</protein>
<evidence type="ECO:0000313" key="1">
    <source>
        <dbReference type="EMBL" id="KIL49486.1"/>
    </source>
</evidence>
<comment type="caution">
    <text evidence="1">The sequence shown here is derived from an EMBL/GenBank/DDBJ whole genome shotgun (WGS) entry which is preliminary data.</text>
</comment>
<dbReference type="OrthoDB" id="9790031at2"/>
<dbReference type="Gene3D" id="3.40.50.1000">
    <property type="entry name" value="HAD superfamily/HAD-like"/>
    <property type="match status" value="1"/>
</dbReference>
<dbReference type="PATRIC" id="fig|889306.3.peg.960"/>
<dbReference type="SFLD" id="SFLDG01144">
    <property type="entry name" value="C2.B.4:_PGP_Like"/>
    <property type="match status" value="1"/>
</dbReference>